<dbReference type="Pfam" id="PF03835">
    <property type="entry name" value="Rad4"/>
    <property type="match status" value="1"/>
</dbReference>
<feature type="region of interest" description="Disordered" evidence="6">
    <location>
        <begin position="610"/>
        <end position="629"/>
    </location>
</feature>
<dbReference type="EMBL" id="LAYC01000003">
    <property type="protein sequence ID" value="KYK55184.1"/>
    <property type="molecule type" value="Genomic_DNA"/>
</dbReference>
<accession>A0A151GDM5</accession>
<keyword evidence="11" id="KW-1185">Reference proteome</keyword>
<dbReference type="GO" id="GO:0003697">
    <property type="term" value="F:single-stranded DNA binding"/>
    <property type="evidence" value="ECO:0007669"/>
    <property type="project" value="TreeGrafter"/>
</dbReference>
<dbReference type="GO" id="GO:0006289">
    <property type="term" value="P:nucleotide-excision repair"/>
    <property type="evidence" value="ECO:0007669"/>
    <property type="project" value="InterPro"/>
</dbReference>
<dbReference type="InterPro" id="IPR018327">
    <property type="entry name" value="BHD_2"/>
</dbReference>
<dbReference type="Gene3D" id="3.90.260.10">
    <property type="entry name" value="Transglutaminase-like"/>
    <property type="match status" value="1"/>
</dbReference>
<comment type="subcellular location">
    <subcellularLocation>
        <location evidence="1">Nucleus</location>
    </subcellularLocation>
</comment>
<evidence type="ECO:0000256" key="1">
    <source>
        <dbReference type="ARBA" id="ARBA00004123"/>
    </source>
</evidence>
<feature type="region of interest" description="Disordered" evidence="6">
    <location>
        <begin position="773"/>
        <end position="816"/>
    </location>
</feature>
<evidence type="ECO:0000256" key="3">
    <source>
        <dbReference type="ARBA" id="ARBA00022763"/>
    </source>
</evidence>
<dbReference type="AlphaFoldDB" id="A0A151GDM5"/>
<dbReference type="GO" id="GO:0005737">
    <property type="term" value="C:cytoplasm"/>
    <property type="evidence" value="ECO:0007669"/>
    <property type="project" value="TreeGrafter"/>
</dbReference>
<dbReference type="Pfam" id="PF10404">
    <property type="entry name" value="BHD_2"/>
    <property type="match status" value="1"/>
</dbReference>
<dbReference type="GO" id="GO:0000111">
    <property type="term" value="C:nucleotide-excision repair factor 2 complex"/>
    <property type="evidence" value="ECO:0007669"/>
    <property type="project" value="TreeGrafter"/>
</dbReference>
<evidence type="ECO:0000256" key="5">
    <source>
        <dbReference type="ARBA" id="ARBA00023242"/>
    </source>
</evidence>
<dbReference type="InterPro" id="IPR004583">
    <property type="entry name" value="DNA_repair_Rad4"/>
</dbReference>
<keyword evidence="4" id="KW-0234">DNA repair</keyword>
<dbReference type="GeneID" id="63719789"/>
<dbReference type="FunCoup" id="A0A151GDM5">
    <property type="interactions" value="115"/>
</dbReference>
<feature type="compositionally biased region" description="Acidic residues" evidence="6">
    <location>
        <begin position="88"/>
        <end position="100"/>
    </location>
</feature>
<dbReference type="SUPFAM" id="SSF54001">
    <property type="entry name" value="Cysteine proteinases"/>
    <property type="match status" value="1"/>
</dbReference>
<feature type="compositionally biased region" description="Acidic residues" evidence="6">
    <location>
        <begin position="111"/>
        <end position="121"/>
    </location>
</feature>
<dbReference type="GO" id="GO:0003684">
    <property type="term" value="F:damaged DNA binding"/>
    <property type="evidence" value="ECO:0007669"/>
    <property type="project" value="InterPro"/>
</dbReference>
<comment type="caution">
    <text evidence="10">The sequence shown here is derived from an EMBL/GenBank/DDBJ whole genome shotgun (WGS) entry which is preliminary data.</text>
</comment>
<evidence type="ECO:0000259" key="7">
    <source>
        <dbReference type="SMART" id="SM01030"/>
    </source>
</evidence>
<dbReference type="InterPro" id="IPR042488">
    <property type="entry name" value="Rad4_BHD3_sf"/>
</dbReference>
<name>A0A151GDM5_DRECN</name>
<dbReference type="Pfam" id="PF10403">
    <property type="entry name" value="BHD_1"/>
    <property type="match status" value="1"/>
</dbReference>
<feature type="compositionally biased region" description="Acidic residues" evidence="6">
    <location>
        <begin position="786"/>
        <end position="809"/>
    </location>
</feature>
<feature type="region of interest" description="Disordered" evidence="6">
    <location>
        <begin position="1"/>
        <end position="121"/>
    </location>
</feature>
<dbReference type="SMART" id="SM01031">
    <property type="entry name" value="BHD_2"/>
    <property type="match status" value="1"/>
</dbReference>
<feature type="compositionally biased region" description="Basic and acidic residues" evidence="6">
    <location>
        <begin position="615"/>
        <end position="629"/>
    </location>
</feature>
<evidence type="ECO:0000259" key="9">
    <source>
        <dbReference type="SMART" id="SM01032"/>
    </source>
</evidence>
<feature type="domain" description="Rad4 beta-hairpin" evidence="9">
    <location>
        <begin position="656"/>
        <end position="730"/>
    </location>
</feature>
<dbReference type="RefSeq" id="XP_040654536.1">
    <property type="nucleotide sequence ID" value="XM_040804432.1"/>
</dbReference>
<dbReference type="GO" id="GO:0071942">
    <property type="term" value="C:XPC complex"/>
    <property type="evidence" value="ECO:0007669"/>
    <property type="project" value="TreeGrafter"/>
</dbReference>
<dbReference type="Proteomes" id="UP000076580">
    <property type="component" value="Chromosome 03"/>
</dbReference>
<organism evidence="10 11">
    <name type="scientific">Drechmeria coniospora</name>
    <name type="common">Nematophagous fungus</name>
    <name type="synonym">Meria coniospora</name>
    <dbReference type="NCBI Taxonomy" id="98403"/>
    <lineage>
        <taxon>Eukaryota</taxon>
        <taxon>Fungi</taxon>
        <taxon>Dikarya</taxon>
        <taxon>Ascomycota</taxon>
        <taxon>Pezizomycotina</taxon>
        <taxon>Sordariomycetes</taxon>
        <taxon>Hypocreomycetidae</taxon>
        <taxon>Hypocreales</taxon>
        <taxon>Ophiocordycipitaceae</taxon>
        <taxon>Drechmeria</taxon>
    </lineage>
</organism>
<dbReference type="InterPro" id="IPR036985">
    <property type="entry name" value="Transglutaminase-like_sf"/>
</dbReference>
<dbReference type="InterPro" id="IPR018328">
    <property type="entry name" value="Rad4_beta-hairpin_dom3"/>
</dbReference>
<dbReference type="InParanoid" id="A0A151GDM5"/>
<dbReference type="Gene3D" id="3.30.70.2460">
    <property type="entry name" value="Rad4, beta-hairpin domain BHD3"/>
    <property type="match status" value="1"/>
</dbReference>
<reference evidence="10 11" key="1">
    <citation type="journal article" date="2016" name="Sci. Rep.">
        <title>Insights into Adaptations to a Near-Obligate Nematode Endoparasitic Lifestyle from the Finished Genome of Drechmeria coniospora.</title>
        <authorList>
            <person name="Zhang L."/>
            <person name="Zhou Z."/>
            <person name="Guo Q."/>
            <person name="Fokkens L."/>
            <person name="Miskei M."/>
            <person name="Pocsi I."/>
            <person name="Zhang W."/>
            <person name="Chen M."/>
            <person name="Wang L."/>
            <person name="Sun Y."/>
            <person name="Donzelli B.G."/>
            <person name="Gibson D.M."/>
            <person name="Nelson D.R."/>
            <person name="Luo J.G."/>
            <person name="Rep M."/>
            <person name="Liu H."/>
            <person name="Yang S."/>
            <person name="Wang J."/>
            <person name="Krasnoff S.B."/>
            <person name="Xu Y."/>
            <person name="Molnar I."/>
            <person name="Lin M."/>
        </authorList>
    </citation>
    <scope>NUCLEOTIDE SEQUENCE [LARGE SCALE GENOMIC DNA]</scope>
    <source>
        <strain evidence="10 11">ARSEF 6962</strain>
    </source>
</reference>
<sequence>MVGTRSTTSARRARGSAARGSDEEPDVYQQMLTEAGVATGSESPAERPLKRRRPTTRVGGQPASTLSVGQDRPFTSGDADVKGHGSDDDSGDIEFEDVEMPEPTVQTMELNSDDDGDDDNEELEFEDIDFTSAPKEKHADKPAELELNLSAQQAATTPMKRAAERRKPISKEEREMRIEIHKMHLLCLLSHVSRRNHWCNDAEVQRSLRPHLTEKSIDYLNPSSRLTQFGQAESLKTGLKQSGELWKARFKIRERGLRRALWAEDAEQLKDYEPPADMDSCLDRKDFREAARKLQGSRDAGAQLYCALLRSVGVRARLVCSLQPLSFLSASPTLPKAQKKAKASKSQTERHRDAVAKYQALTDKVSSASSSSGSTVRRRLGHPNATAYNFQPPPPSPRAQHTFENPVKIHESPYPVYWVEVLDIGHQKWQPADPVVLHSFWKPSLFEPPISDRENCLSYVVAFDEDGVATDVTRRYAKAYTAKTRRLRVDHVLNDEGRWWGKATKLFRPRRNTDLDQIENNELAGAEAREPMPRNVQDFKDHPVFALERHLRRHEVLVPGATPSGTVAAGGRGPLEKIYRRRDVRIARSGDKWYRLGREVKPNEIPAKWLPKKARPNDSRYEGEDARADEDAAGTPIYTVDQTELYEPPPVRNGRVPKNKFGNVEVFVPSMVPRGAIHVVHEHAVRAACLLGADFAPALTGFQFQGRQGTAVLQGIVVAAEFGEAIQAVVEGLGDVQQEMEEQRRSAIALRMWRRLLTGLRIRERIWSNVDEEERKEADRKAAMDAELDNAESDVTEEFGVEVDGDDDLGGGFLVE</sequence>
<dbReference type="SMART" id="SM01032">
    <property type="entry name" value="BHD_3"/>
    <property type="match status" value="1"/>
</dbReference>
<dbReference type="PANTHER" id="PTHR12135:SF0">
    <property type="entry name" value="DNA REPAIR PROTEIN COMPLEMENTING XP-C CELLS"/>
    <property type="match status" value="1"/>
</dbReference>
<evidence type="ECO:0000313" key="10">
    <source>
        <dbReference type="EMBL" id="KYK55184.1"/>
    </source>
</evidence>
<evidence type="ECO:0000259" key="8">
    <source>
        <dbReference type="SMART" id="SM01031"/>
    </source>
</evidence>
<proteinExistence type="inferred from homology"/>
<evidence type="ECO:0000256" key="6">
    <source>
        <dbReference type="SAM" id="MobiDB-lite"/>
    </source>
</evidence>
<dbReference type="SMART" id="SM01030">
    <property type="entry name" value="BHD_1"/>
    <property type="match status" value="1"/>
</dbReference>
<dbReference type="PANTHER" id="PTHR12135">
    <property type="entry name" value="DNA REPAIR PROTEIN XP-C / RAD4"/>
    <property type="match status" value="1"/>
</dbReference>
<dbReference type="STRING" id="98403.A0A151GDM5"/>
<keyword evidence="5" id="KW-0539">Nucleus</keyword>
<feature type="domain" description="Rad4 beta-hairpin" evidence="8">
    <location>
        <begin position="587"/>
        <end position="649"/>
    </location>
</feature>
<evidence type="ECO:0000256" key="2">
    <source>
        <dbReference type="ARBA" id="ARBA00009525"/>
    </source>
</evidence>
<dbReference type="InterPro" id="IPR018325">
    <property type="entry name" value="Rad4/PNGase_transGLS-fold"/>
</dbReference>
<dbReference type="InterPro" id="IPR018326">
    <property type="entry name" value="Rad4_beta-hairpin_dom1"/>
</dbReference>
<feature type="compositionally biased region" description="Low complexity" evidence="6">
    <location>
        <begin position="1"/>
        <end position="19"/>
    </location>
</feature>
<dbReference type="InterPro" id="IPR038765">
    <property type="entry name" value="Papain-like_cys_pep_sf"/>
</dbReference>
<feature type="compositionally biased region" description="Basic and acidic residues" evidence="6">
    <location>
        <begin position="773"/>
        <end position="784"/>
    </location>
</feature>
<gene>
    <name evidence="10" type="ORF">DCS_07146</name>
</gene>
<dbReference type="Gene3D" id="2.20.20.110">
    <property type="entry name" value="Rad4, beta-hairpin domain BHD1"/>
    <property type="match status" value="1"/>
</dbReference>
<evidence type="ECO:0000313" key="11">
    <source>
        <dbReference type="Proteomes" id="UP000076580"/>
    </source>
</evidence>
<feature type="domain" description="Rad4 beta-hairpin" evidence="7">
    <location>
        <begin position="528"/>
        <end position="585"/>
    </location>
</feature>
<comment type="similarity">
    <text evidence="2">Belongs to the XPC family.</text>
</comment>
<protein>
    <submittedName>
        <fullName evidence="10">Nitrilase</fullName>
    </submittedName>
</protein>
<evidence type="ECO:0000256" key="4">
    <source>
        <dbReference type="ARBA" id="ARBA00023204"/>
    </source>
</evidence>
<keyword evidence="3" id="KW-0227">DNA damage</keyword>
<dbReference type="Pfam" id="PF10405">
    <property type="entry name" value="BHD_3"/>
    <property type="match status" value="1"/>
</dbReference>
<feature type="region of interest" description="Disordered" evidence="6">
    <location>
        <begin position="334"/>
        <end position="353"/>
    </location>
</feature>
<dbReference type="GO" id="GO:0006298">
    <property type="term" value="P:mismatch repair"/>
    <property type="evidence" value="ECO:0007669"/>
    <property type="project" value="TreeGrafter"/>
</dbReference>